<feature type="region of interest" description="Disordered" evidence="1">
    <location>
        <begin position="1"/>
        <end position="39"/>
    </location>
</feature>
<proteinExistence type="predicted"/>
<feature type="compositionally biased region" description="Basic and acidic residues" evidence="1">
    <location>
        <begin position="27"/>
        <end position="39"/>
    </location>
</feature>
<evidence type="ECO:0000256" key="1">
    <source>
        <dbReference type="SAM" id="MobiDB-lite"/>
    </source>
</evidence>
<keyword evidence="3" id="KW-1185">Reference proteome</keyword>
<dbReference type="AlphaFoldDB" id="A0A392U299"/>
<dbReference type="Proteomes" id="UP000265520">
    <property type="component" value="Unassembled WGS sequence"/>
</dbReference>
<evidence type="ECO:0000313" key="3">
    <source>
        <dbReference type="Proteomes" id="UP000265520"/>
    </source>
</evidence>
<accession>A0A392U299</accession>
<evidence type="ECO:0000313" key="2">
    <source>
        <dbReference type="EMBL" id="MCI67218.1"/>
    </source>
</evidence>
<protein>
    <submittedName>
        <fullName evidence="2">Uncharacterized protein</fullName>
    </submittedName>
</protein>
<comment type="caution">
    <text evidence="2">The sequence shown here is derived from an EMBL/GenBank/DDBJ whole genome shotgun (WGS) entry which is preliminary data.</text>
</comment>
<dbReference type="EMBL" id="LXQA010711927">
    <property type="protein sequence ID" value="MCI67218.1"/>
    <property type="molecule type" value="Genomic_DNA"/>
</dbReference>
<name>A0A392U299_9FABA</name>
<organism evidence="2 3">
    <name type="scientific">Trifolium medium</name>
    <dbReference type="NCBI Taxonomy" id="97028"/>
    <lineage>
        <taxon>Eukaryota</taxon>
        <taxon>Viridiplantae</taxon>
        <taxon>Streptophyta</taxon>
        <taxon>Embryophyta</taxon>
        <taxon>Tracheophyta</taxon>
        <taxon>Spermatophyta</taxon>
        <taxon>Magnoliopsida</taxon>
        <taxon>eudicotyledons</taxon>
        <taxon>Gunneridae</taxon>
        <taxon>Pentapetalae</taxon>
        <taxon>rosids</taxon>
        <taxon>fabids</taxon>
        <taxon>Fabales</taxon>
        <taxon>Fabaceae</taxon>
        <taxon>Papilionoideae</taxon>
        <taxon>50 kb inversion clade</taxon>
        <taxon>NPAAA clade</taxon>
        <taxon>Hologalegina</taxon>
        <taxon>IRL clade</taxon>
        <taxon>Trifolieae</taxon>
        <taxon>Trifolium</taxon>
    </lineage>
</organism>
<feature type="non-terminal residue" evidence="2">
    <location>
        <position position="1"/>
    </location>
</feature>
<sequence>EAREVKGGEVWESCEEVREETEGWINDNERESKTVGDGEKLFGEDGERLQVAVVVTVVVYAVVVNEEFEDRFPTVIR</sequence>
<reference evidence="2 3" key="1">
    <citation type="journal article" date="2018" name="Front. Plant Sci.">
        <title>Red Clover (Trifolium pratense) and Zigzag Clover (T. medium) - A Picture of Genomic Similarities and Differences.</title>
        <authorList>
            <person name="Dluhosova J."/>
            <person name="Istvanek J."/>
            <person name="Nedelnik J."/>
            <person name="Repkova J."/>
        </authorList>
    </citation>
    <scope>NUCLEOTIDE SEQUENCE [LARGE SCALE GENOMIC DNA]</scope>
    <source>
        <strain evidence="3">cv. 10/8</strain>
        <tissue evidence="2">Leaf</tissue>
    </source>
</reference>